<accession>V2UJT9</accession>
<evidence type="ECO:0000313" key="1">
    <source>
        <dbReference type="EMBL" id="ESK50242.1"/>
    </source>
</evidence>
<reference evidence="1 2" key="1">
    <citation type="submission" date="2013-10" db="EMBL/GenBank/DDBJ databases">
        <title>The Genome Sequence of Acinetobacter brisouii CIP 110357.</title>
        <authorList>
            <consortium name="The Broad Institute Genomics Platform"/>
            <consortium name="The Broad Institute Genome Sequencing Center for Infectious Disease"/>
            <person name="Cerqueira G."/>
            <person name="Feldgarden M."/>
            <person name="Courvalin P."/>
            <person name="Grillot-Courvalin C."/>
            <person name="Clermont D."/>
            <person name="Rocha E."/>
            <person name="Yoon E.-J."/>
            <person name="Nemec A."/>
            <person name="Young S.K."/>
            <person name="Zeng Q."/>
            <person name="Gargeya S."/>
            <person name="Fitzgerald M."/>
            <person name="Abouelleil A."/>
            <person name="Alvarado L."/>
            <person name="Berlin A.M."/>
            <person name="Chapman S.B."/>
            <person name="Gainer-Dewar J."/>
            <person name="Goldberg J."/>
            <person name="Gnerre S."/>
            <person name="Griggs A."/>
            <person name="Gujja S."/>
            <person name="Hansen M."/>
            <person name="Howarth C."/>
            <person name="Imamovic A."/>
            <person name="Ireland A."/>
            <person name="Larimer J."/>
            <person name="McCowan C."/>
            <person name="Murphy C."/>
            <person name="Pearson M."/>
            <person name="Poon T.W."/>
            <person name="Priest M."/>
            <person name="Roberts A."/>
            <person name="Saif S."/>
            <person name="Shea T."/>
            <person name="Sykes S."/>
            <person name="Wortman J."/>
            <person name="Nusbaum C."/>
            <person name="Birren B."/>
        </authorList>
    </citation>
    <scope>NUCLEOTIDE SEQUENCE [LARGE SCALE GENOMIC DNA]</scope>
    <source>
        <strain evidence="1 2">CIP 110357</strain>
    </source>
</reference>
<dbReference type="EMBL" id="AYEU01000007">
    <property type="protein sequence ID" value="ESK50242.1"/>
    <property type="molecule type" value="Genomic_DNA"/>
</dbReference>
<dbReference type="RefSeq" id="WP_004902192.1">
    <property type="nucleotide sequence ID" value="NZ_BBTI01000006.1"/>
</dbReference>
<dbReference type="Gene3D" id="3.10.129.10">
    <property type="entry name" value="Hotdog Thioesterase"/>
    <property type="match status" value="1"/>
</dbReference>
<dbReference type="HOGENOM" id="CLU_116661_0_1_6"/>
<sequence length="143" mass="15715">MIQDATAFIPHQAPMVFVDTVSEFGEDYAVTQLTIRPELMFCEAEGLPSWAAIEIMAQSVSVFAGRHGQKGGEAPKIGYLLGTRKMQLPVSHFALGSTLTIRAQQSYLHEGLGQFQCELHYGQHCISAVLSVYQPHEPPQLGK</sequence>
<dbReference type="OrthoDB" id="9800188at2"/>
<dbReference type="InterPro" id="IPR016776">
    <property type="entry name" value="ApeP-like_dehydratase"/>
</dbReference>
<proteinExistence type="predicted"/>
<keyword evidence="2" id="KW-1185">Reference proteome</keyword>
<evidence type="ECO:0000313" key="2">
    <source>
        <dbReference type="Proteomes" id="UP000018418"/>
    </source>
</evidence>
<dbReference type="InterPro" id="IPR029069">
    <property type="entry name" value="HotDog_dom_sf"/>
</dbReference>
<dbReference type="PIRSF" id="PIRSF020565">
    <property type="entry name" value="3Ho_Ac_ACP_DH_prd"/>
    <property type="match status" value="1"/>
</dbReference>
<evidence type="ECO:0008006" key="3">
    <source>
        <dbReference type="Google" id="ProtNLM"/>
    </source>
</evidence>
<organism evidence="1 2">
    <name type="scientific">Acinetobacter brisouii CIP 110357</name>
    <dbReference type="NCBI Taxonomy" id="1341683"/>
    <lineage>
        <taxon>Bacteria</taxon>
        <taxon>Pseudomonadati</taxon>
        <taxon>Pseudomonadota</taxon>
        <taxon>Gammaproteobacteria</taxon>
        <taxon>Moraxellales</taxon>
        <taxon>Moraxellaceae</taxon>
        <taxon>Acinetobacter</taxon>
    </lineage>
</organism>
<dbReference type="AlphaFoldDB" id="V2UJT9"/>
<gene>
    <name evidence="1" type="ORF">P255_02218</name>
</gene>
<dbReference type="Pfam" id="PF22817">
    <property type="entry name" value="ApeP-like"/>
    <property type="match status" value="1"/>
</dbReference>
<dbReference type="SUPFAM" id="SSF54637">
    <property type="entry name" value="Thioesterase/thiol ester dehydrase-isomerase"/>
    <property type="match status" value="1"/>
</dbReference>
<dbReference type="Proteomes" id="UP000018418">
    <property type="component" value="Unassembled WGS sequence"/>
</dbReference>
<name>V2UJT9_9GAMM</name>
<dbReference type="PATRIC" id="fig|1341683.3.peg.2191"/>
<protein>
    <recommendedName>
        <fullName evidence="3">3-hydroxylacyl-ACP dehydratase</fullName>
    </recommendedName>
</protein>
<comment type="caution">
    <text evidence="1">The sequence shown here is derived from an EMBL/GenBank/DDBJ whole genome shotgun (WGS) entry which is preliminary data.</text>
</comment>